<dbReference type="OrthoDB" id="909635at2759"/>
<dbReference type="PROSITE" id="PS50144">
    <property type="entry name" value="MATH"/>
    <property type="match status" value="2"/>
</dbReference>
<feature type="domain" description="MATH" evidence="1">
    <location>
        <begin position="171"/>
        <end position="296"/>
    </location>
</feature>
<feature type="domain" description="MATH" evidence="1">
    <location>
        <begin position="20"/>
        <end position="150"/>
    </location>
</feature>
<protein>
    <submittedName>
        <fullName evidence="2">TRAF-like family protein</fullName>
    </submittedName>
</protein>
<dbReference type="InterPro" id="IPR002083">
    <property type="entry name" value="MATH/TRAF_dom"/>
</dbReference>
<evidence type="ECO:0000259" key="1">
    <source>
        <dbReference type="PROSITE" id="PS50144"/>
    </source>
</evidence>
<sequence>MDFTAATDATVIMETREASPAHLLIKIKSFSLFEKHGIKKFKTSEFESGGYKWKLKIYPNGRDRDEGYVSLYLAIVDDGLPAGWEVNAVFTICLFNQISCNYRYSLGISRRFLAMKREWGFSKFISKKELNDPQNGYLSHDDNCVFGAEVFVKENKAVIDCLSLKNVVDAPFKKEWNIPNFSTLGSEWYSPKFSGGGYEWIIELHTNGYGEDSGRFLSLFINYMPKNGNNERLHTFFTLRMKNQLSNEHHERVYSHWFSAAEEVNWGLPSFIELDVLNDPNKGFIVNDCCIIEVEISVQAIASSV</sequence>
<name>A0A9N7RJG6_STRHE</name>
<accession>A0A9N7RJG6</accession>
<proteinExistence type="predicted"/>
<dbReference type="SUPFAM" id="SSF49599">
    <property type="entry name" value="TRAF domain-like"/>
    <property type="match status" value="2"/>
</dbReference>
<dbReference type="InterPro" id="IPR008974">
    <property type="entry name" value="TRAF-like"/>
</dbReference>
<dbReference type="PANTHER" id="PTHR46162">
    <property type="entry name" value="TRAF-LIKE FAMILY PROTEIN"/>
    <property type="match status" value="1"/>
</dbReference>
<dbReference type="PANTHER" id="PTHR46162:SF20">
    <property type="entry name" value="UBIQUITIN CARBOXYL-TERMINAL HYDROLASE 7-LIKE ISOFORM X1"/>
    <property type="match status" value="1"/>
</dbReference>
<dbReference type="Proteomes" id="UP001153555">
    <property type="component" value="Unassembled WGS sequence"/>
</dbReference>
<comment type="caution">
    <text evidence="2">The sequence shown here is derived from an EMBL/GenBank/DDBJ whole genome shotgun (WGS) entry which is preliminary data.</text>
</comment>
<dbReference type="AlphaFoldDB" id="A0A9N7RJG6"/>
<evidence type="ECO:0000313" key="3">
    <source>
        <dbReference type="Proteomes" id="UP001153555"/>
    </source>
</evidence>
<dbReference type="EMBL" id="CACSLK010027838">
    <property type="protein sequence ID" value="CAA0833294.1"/>
    <property type="molecule type" value="Genomic_DNA"/>
</dbReference>
<dbReference type="SMART" id="SM00061">
    <property type="entry name" value="MATH"/>
    <property type="match status" value="2"/>
</dbReference>
<dbReference type="CDD" id="cd00121">
    <property type="entry name" value="MATH"/>
    <property type="match status" value="2"/>
</dbReference>
<gene>
    <name evidence="2" type="ORF">SHERM_28561</name>
</gene>
<evidence type="ECO:0000313" key="2">
    <source>
        <dbReference type="EMBL" id="CAA0833294.1"/>
    </source>
</evidence>
<reference evidence="2" key="1">
    <citation type="submission" date="2019-12" db="EMBL/GenBank/DDBJ databases">
        <authorList>
            <person name="Scholes J."/>
        </authorList>
    </citation>
    <scope>NUCLEOTIDE SEQUENCE</scope>
</reference>
<dbReference type="Pfam" id="PF22486">
    <property type="entry name" value="MATH_2"/>
    <property type="match status" value="2"/>
</dbReference>
<dbReference type="Gene3D" id="2.60.210.10">
    <property type="entry name" value="Apoptosis, Tumor Necrosis Factor Receptor Associated Protein 2, Chain A"/>
    <property type="match status" value="2"/>
</dbReference>
<keyword evidence="3" id="KW-1185">Reference proteome</keyword>
<organism evidence="2 3">
    <name type="scientific">Striga hermonthica</name>
    <name type="common">Purple witchweed</name>
    <name type="synonym">Buchnera hermonthica</name>
    <dbReference type="NCBI Taxonomy" id="68872"/>
    <lineage>
        <taxon>Eukaryota</taxon>
        <taxon>Viridiplantae</taxon>
        <taxon>Streptophyta</taxon>
        <taxon>Embryophyta</taxon>
        <taxon>Tracheophyta</taxon>
        <taxon>Spermatophyta</taxon>
        <taxon>Magnoliopsida</taxon>
        <taxon>eudicotyledons</taxon>
        <taxon>Gunneridae</taxon>
        <taxon>Pentapetalae</taxon>
        <taxon>asterids</taxon>
        <taxon>lamiids</taxon>
        <taxon>Lamiales</taxon>
        <taxon>Orobanchaceae</taxon>
        <taxon>Buchnereae</taxon>
        <taxon>Striga</taxon>
    </lineage>
</organism>